<dbReference type="Pfam" id="PF02893">
    <property type="entry name" value="GRAM"/>
    <property type="match status" value="1"/>
</dbReference>
<evidence type="ECO:0000313" key="8">
    <source>
        <dbReference type="Proteomes" id="UP001162131"/>
    </source>
</evidence>
<gene>
    <name evidence="7" type="ORF">BSTOLATCC_MIC15478</name>
</gene>
<protein>
    <recommendedName>
        <fullName evidence="6">VASt domain-containing protein</fullName>
    </recommendedName>
</protein>
<keyword evidence="8" id="KW-1185">Reference proteome</keyword>
<proteinExistence type="predicted"/>
<feature type="transmembrane region" description="Helical" evidence="5">
    <location>
        <begin position="369"/>
        <end position="387"/>
    </location>
</feature>
<feature type="domain" description="VASt" evidence="6">
    <location>
        <begin position="158"/>
        <end position="328"/>
    </location>
</feature>
<evidence type="ECO:0000259" key="6">
    <source>
        <dbReference type="PROSITE" id="PS51778"/>
    </source>
</evidence>
<keyword evidence="4 5" id="KW-0472">Membrane</keyword>
<name>A0AAU9IV64_9CILI</name>
<dbReference type="InterPro" id="IPR011993">
    <property type="entry name" value="PH-like_dom_sf"/>
</dbReference>
<dbReference type="Proteomes" id="UP001162131">
    <property type="component" value="Unassembled WGS sequence"/>
</dbReference>
<reference evidence="7" key="1">
    <citation type="submission" date="2021-09" db="EMBL/GenBank/DDBJ databases">
        <authorList>
            <consortium name="AG Swart"/>
            <person name="Singh M."/>
            <person name="Singh A."/>
            <person name="Seah K."/>
            <person name="Emmerich C."/>
        </authorList>
    </citation>
    <scope>NUCLEOTIDE SEQUENCE</scope>
    <source>
        <strain evidence="7">ATCC30299</strain>
    </source>
</reference>
<dbReference type="PANTHER" id="PTHR23319">
    <property type="entry name" value="GRAM DOMAIN CONTAINING 1B, ISOFORM E"/>
    <property type="match status" value="1"/>
</dbReference>
<evidence type="ECO:0000256" key="3">
    <source>
        <dbReference type="ARBA" id="ARBA00022989"/>
    </source>
</evidence>
<dbReference type="EMBL" id="CAJZBQ010000015">
    <property type="protein sequence ID" value="CAG9316034.1"/>
    <property type="molecule type" value="Genomic_DNA"/>
</dbReference>
<dbReference type="GO" id="GO:0140268">
    <property type="term" value="C:endoplasmic reticulum-plasma membrane contact site"/>
    <property type="evidence" value="ECO:0007669"/>
    <property type="project" value="TreeGrafter"/>
</dbReference>
<dbReference type="PANTHER" id="PTHR23319:SF4">
    <property type="entry name" value="GRAM DOMAIN CONTAINING 1B, ISOFORM E"/>
    <property type="match status" value="1"/>
</dbReference>
<comment type="subcellular location">
    <subcellularLocation>
        <location evidence="1">Membrane</location>
        <topology evidence="1">Single-pass membrane protein</topology>
    </subcellularLocation>
</comment>
<dbReference type="GO" id="GO:0032366">
    <property type="term" value="P:intracellular sterol transport"/>
    <property type="evidence" value="ECO:0007669"/>
    <property type="project" value="TreeGrafter"/>
</dbReference>
<evidence type="ECO:0000256" key="5">
    <source>
        <dbReference type="SAM" id="Phobius"/>
    </source>
</evidence>
<dbReference type="Gene3D" id="2.30.29.30">
    <property type="entry name" value="Pleckstrin-homology domain (PH domain)/Phosphotyrosine-binding domain (PTB)"/>
    <property type="match status" value="1"/>
</dbReference>
<dbReference type="PROSITE" id="PS51778">
    <property type="entry name" value="VAST"/>
    <property type="match status" value="1"/>
</dbReference>
<dbReference type="AlphaFoldDB" id="A0AAU9IV64"/>
<dbReference type="GO" id="GO:0005886">
    <property type="term" value="C:plasma membrane"/>
    <property type="evidence" value="ECO:0007669"/>
    <property type="project" value="TreeGrafter"/>
</dbReference>
<evidence type="ECO:0000256" key="2">
    <source>
        <dbReference type="ARBA" id="ARBA00022692"/>
    </source>
</evidence>
<evidence type="ECO:0000313" key="7">
    <source>
        <dbReference type="EMBL" id="CAG9316034.1"/>
    </source>
</evidence>
<dbReference type="InterPro" id="IPR004182">
    <property type="entry name" value="GRAM"/>
</dbReference>
<dbReference type="GO" id="GO:0120015">
    <property type="term" value="F:sterol transfer activity"/>
    <property type="evidence" value="ECO:0007669"/>
    <property type="project" value="TreeGrafter"/>
</dbReference>
<dbReference type="Pfam" id="PF16016">
    <property type="entry name" value="VASt"/>
    <property type="match status" value="1"/>
</dbReference>
<keyword evidence="3 5" id="KW-1133">Transmembrane helix</keyword>
<accession>A0AAU9IV64</accession>
<dbReference type="InterPro" id="IPR031968">
    <property type="entry name" value="VASt"/>
</dbReference>
<evidence type="ECO:0000256" key="4">
    <source>
        <dbReference type="ARBA" id="ARBA00023136"/>
    </source>
</evidence>
<dbReference type="GO" id="GO:0005789">
    <property type="term" value="C:endoplasmic reticulum membrane"/>
    <property type="evidence" value="ECO:0007669"/>
    <property type="project" value="TreeGrafter"/>
</dbReference>
<comment type="caution">
    <text evidence="7">The sequence shown here is derived from an EMBL/GenBank/DDBJ whole genome shotgun (WGS) entry which is preliminary data.</text>
</comment>
<evidence type="ECO:0000256" key="1">
    <source>
        <dbReference type="ARBA" id="ARBA00004167"/>
    </source>
</evidence>
<organism evidence="7 8">
    <name type="scientific">Blepharisma stoltei</name>
    <dbReference type="NCBI Taxonomy" id="1481888"/>
    <lineage>
        <taxon>Eukaryota</taxon>
        <taxon>Sar</taxon>
        <taxon>Alveolata</taxon>
        <taxon>Ciliophora</taxon>
        <taxon>Postciliodesmatophora</taxon>
        <taxon>Heterotrichea</taxon>
        <taxon>Heterotrichida</taxon>
        <taxon>Blepharismidae</taxon>
        <taxon>Blepharisma</taxon>
    </lineage>
</organism>
<dbReference type="GO" id="GO:0032934">
    <property type="term" value="F:sterol binding"/>
    <property type="evidence" value="ECO:0007669"/>
    <property type="project" value="TreeGrafter"/>
</dbReference>
<dbReference type="CDD" id="cd13220">
    <property type="entry name" value="PH-GRAM_GRAMDC"/>
    <property type="match status" value="1"/>
</dbReference>
<dbReference type="SMART" id="SM00568">
    <property type="entry name" value="GRAM"/>
    <property type="match status" value="1"/>
</dbReference>
<keyword evidence="2 5" id="KW-0812">Transmembrane</keyword>
<sequence length="401" mass="46266">MSKSQSQPRLSSQQVVRNLFSLSDEEDVLDDFSCGLRKKIFIHGRLFCTDNFLCFYANILGFKTKQVIPFRDIVAIKRVKGTITSSIEIACANKKSYFFGSFLRRNEAFQFIYSLWRNSGYCDESQDKGYWSDGEDPPPLEEEQNEGLMDIPQEEYSEGFETLKVIVPCTPQKFFELFFSDNAAFSYGDYFKERGDTEIEITPWGDNEEIGACSRELKFRTKINGPSVGPKTTRIQSAQIYKYQEGALVIKISTKALDVPFSSYFVIEQDWVVTPVSAEKSRLRCTLALNFLKSTMFRGTIESRTKADSTKDVEAWWKRAKEKCFSDMQSPAEKPTVERQIHQIAKYEEVDLKEYRKKSKLMKGSPDSVNSLLLLNAICLVLLFFYLRHLNMRINSLEEIN</sequence>
<dbReference type="InterPro" id="IPR051482">
    <property type="entry name" value="Cholesterol_transport"/>
</dbReference>